<evidence type="ECO:0000313" key="1">
    <source>
        <dbReference type="EMBL" id="GJS78605.1"/>
    </source>
</evidence>
<dbReference type="EMBL" id="BQNB010010537">
    <property type="protein sequence ID" value="GJS78605.1"/>
    <property type="molecule type" value="Genomic_DNA"/>
</dbReference>
<protein>
    <submittedName>
        <fullName evidence="1">Uncharacterized protein</fullName>
    </submittedName>
</protein>
<evidence type="ECO:0000313" key="2">
    <source>
        <dbReference type="Proteomes" id="UP001151760"/>
    </source>
</evidence>
<reference evidence="1" key="2">
    <citation type="submission" date="2022-01" db="EMBL/GenBank/DDBJ databases">
        <authorList>
            <person name="Yamashiro T."/>
            <person name="Shiraishi A."/>
            <person name="Satake H."/>
            <person name="Nakayama K."/>
        </authorList>
    </citation>
    <scope>NUCLEOTIDE SEQUENCE</scope>
</reference>
<sequence length="166" mass="18948">MQPPLLKMEIILNKGKQIWKPKGKLSDNSLKKTKRVWKATGKLFANVGYQWRPTRKKFTLGKHIGGHQWRPTGKMFLLGEQCPLTRLPVKCRTDRPLVSGLRLFKTYDGESFKAQEVCEKVPREIQASFFIIMASVDVSSGPAPHRKEKCTLQCALSLKEEKSSCF</sequence>
<name>A0ABQ4YM46_9ASTR</name>
<accession>A0ABQ4YM46</accession>
<reference evidence="1" key="1">
    <citation type="journal article" date="2022" name="Int. J. Mol. Sci.">
        <title>Draft Genome of Tanacetum Coccineum: Genomic Comparison of Closely Related Tanacetum-Family Plants.</title>
        <authorList>
            <person name="Yamashiro T."/>
            <person name="Shiraishi A."/>
            <person name="Nakayama K."/>
            <person name="Satake H."/>
        </authorList>
    </citation>
    <scope>NUCLEOTIDE SEQUENCE</scope>
</reference>
<dbReference type="Proteomes" id="UP001151760">
    <property type="component" value="Unassembled WGS sequence"/>
</dbReference>
<organism evidence="1 2">
    <name type="scientific">Tanacetum coccineum</name>
    <dbReference type="NCBI Taxonomy" id="301880"/>
    <lineage>
        <taxon>Eukaryota</taxon>
        <taxon>Viridiplantae</taxon>
        <taxon>Streptophyta</taxon>
        <taxon>Embryophyta</taxon>
        <taxon>Tracheophyta</taxon>
        <taxon>Spermatophyta</taxon>
        <taxon>Magnoliopsida</taxon>
        <taxon>eudicotyledons</taxon>
        <taxon>Gunneridae</taxon>
        <taxon>Pentapetalae</taxon>
        <taxon>asterids</taxon>
        <taxon>campanulids</taxon>
        <taxon>Asterales</taxon>
        <taxon>Asteraceae</taxon>
        <taxon>Asteroideae</taxon>
        <taxon>Anthemideae</taxon>
        <taxon>Anthemidinae</taxon>
        <taxon>Tanacetum</taxon>
    </lineage>
</organism>
<keyword evidence="2" id="KW-1185">Reference proteome</keyword>
<proteinExistence type="predicted"/>
<comment type="caution">
    <text evidence="1">The sequence shown here is derived from an EMBL/GenBank/DDBJ whole genome shotgun (WGS) entry which is preliminary data.</text>
</comment>
<gene>
    <name evidence="1" type="ORF">Tco_0728486</name>
</gene>